<feature type="compositionally biased region" description="Polar residues" evidence="1">
    <location>
        <begin position="329"/>
        <end position="346"/>
    </location>
</feature>
<dbReference type="EMBL" id="ML211560">
    <property type="protein sequence ID" value="TFK81782.1"/>
    <property type="molecule type" value="Genomic_DNA"/>
</dbReference>
<sequence length="448" mass="51001">MISNFISVILRHGRAESGLFGKCIAYYGTVEAQARGMLHCHMLIWIKDHPSPQKMRDLMIEDEEYQSRLFTWLESLIKCEPLGTSTVVPTSALPRREHPRPPRPGFVHPGTERLPRIDALLPADFRDQYHRMVNRLVDEFNWHDHTETCWKYLRRGQPRTDGNCRMRMDGTTHEHTDLDTDTLSIRLRRLHPWIASYNDIVIFLLQANMDIKHIGSGEGAKALIFYITDYITKSSIPAHLGLAALLYAIDRTDVKYKGVQHWTPREQSGALNILEISHQQVMSHLVGGGDHYTSHLFRLLHYRTFESTVLRYWYPERNAPVATSLRPPSASTSYTRLEPTVSSPEETQVGEPRTSESGLGDTADDLVTLTLGPGRTARRITPLPGMPQIRWQECPTAPSLTDQIRWPGVHGAWLPSTNSYPPPLASPLIDVSIRSILLRPPPHSEKRL</sequence>
<feature type="region of interest" description="Disordered" evidence="1">
    <location>
        <begin position="88"/>
        <end position="109"/>
    </location>
</feature>
<dbReference type="STRING" id="1314778.A0A5C3NXH0"/>
<reference evidence="3 4" key="1">
    <citation type="journal article" date="2019" name="Nat. Ecol. Evol.">
        <title>Megaphylogeny resolves global patterns of mushroom evolution.</title>
        <authorList>
            <person name="Varga T."/>
            <person name="Krizsan K."/>
            <person name="Foldi C."/>
            <person name="Dima B."/>
            <person name="Sanchez-Garcia M."/>
            <person name="Sanchez-Ramirez S."/>
            <person name="Szollosi G.J."/>
            <person name="Szarkandi J.G."/>
            <person name="Papp V."/>
            <person name="Albert L."/>
            <person name="Andreopoulos W."/>
            <person name="Angelini C."/>
            <person name="Antonin V."/>
            <person name="Barry K.W."/>
            <person name="Bougher N.L."/>
            <person name="Buchanan P."/>
            <person name="Buyck B."/>
            <person name="Bense V."/>
            <person name="Catcheside P."/>
            <person name="Chovatia M."/>
            <person name="Cooper J."/>
            <person name="Damon W."/>
            <person name="Desjardin D."/>
            <person name="Finy P."/>
            <person name="Geml J."/>
            <person name="Haridas S."/>
            <person name="Hughes K."/>
            <person name="Justo A."/>
            <person name="Karasinski D."/>
            <person name="Kautmanova I."/>
            <person name="Kiss B."/>
            <person name="Kocsube S."/>
            <person name="Kotiranta H."/>
            <person name="LaButti K.M."/>
            <person name="Lechner B.E."/>
            <person name="Liimatainen K."/>
            <person name="Lipzen A."/>
            <person name="Lukacs Z."/>
            <person name="Mihaltcheva S."/>
            <person name="Morgado L.N."/>
            <person name="Niskanen T."/>
            <person name="Noordeloos M.E."/>
            <person name="Ohm R.A."/>
            <person name="Ortiz-Santana B."/>
            <person name="Ovrebo C."/>
            <person name="Racz N."/>
            <person name="Riley R."/>
            <person name="Savchenko A."/>
            <person name="Shiryaev A."/>
            <person name="Soop K."/>
            <person name="Spirin V."/>
            <person name="Szebenyi C."/>
            <person name="Tomsovsky M."/>
            <person name="Tulloss R.E."/>
            <person name="Uehling J."/>
            <person name="Grigoriev I.V."/>
            <person name="Vagvolgyi C."/>
            <person name="Papp T."/>
            <person name="Martin F.M."/>
            <person name="Miettinen O."/>
            <person name="Hibbett D.S."/>
            <person name="Nagy L.G."/>
        </authorList>
    </citation>
    <scope>NUCLEOTIDE SEQUENCE [LARGE SCALE GENOMIC DNA]</scope>
    <source>
        <strain evidence="3 4">HHB13444</strain>
    </source>
</reference>
<evidence type="ECO:0000313" key="4">
    <source>
        <dbReference type="Proteomes" id="UP000308197"/>
    </source>
</evidence>
<feature type="domain" description="Helitron helicase-like" evidence="2">
    <location>
        <begin position="4"/>
        <end position="44"/>
    </location>
</feature>
<proteinExistence type="predicted"/>
<name>A0A5C3NXH0_9APHY</name>
<accession>A0A5C3NXH0</accession>
<gene>
    <name evidence="3" type="ORF">K466DRAFT_578429</name>
</gene>
<evidence type="ECO:0000256" key="1">
    <source>
        <dbReference type="SAM" id="MobiDB-lite"/>
    </source>
</evidence>
<evidence type="ECO:0000313" key="3">
    <source>
        <dbReference type="EMBL" id="TFK81782.1"/>
    </source>
</evidence>
<evidence type="ECO:0000259" key="2">
    <source>
        <dbReference type="Pfam" id="PF14214"/>
    </source>
</evidence>
<protein>
    <recommendedName>
        <fullName evidence="2">Helitron helicase-like domain-containing protein</fullName>
    </recommendedName>
</protein>
<keyword evidence="4" id="KW-1185">Reference proteome</keyword>
<dbReference type="Proteomes" id="UP000308197">
    <property type="component" value="Unassembled WGS sequence"/>
</dbReference>
<dbReference type="AlphaFoldDB" id="A0A5C3NXH0"/>
<feature type="region of interest" description="Disordered" evidence="1">
    <location>
        <begin position="323"/>
        <end position="365"/>
    </location>
</feature>
<dbReference type="Pfam" id="PF14214">
    <property type="entry name" value="Helitron_like_N"/>
    <property type="match status" value="1"/>
</dbReference>
<dbReference type="InterPro" id="IPR025476">
    <property type="entry name" value="Helitron_helicase-like"/>
</dbReference>
<dbReference type="InParanoid" id="A0A5C3NXH0"/>
<organism evidence="3 4">
    <name type="scientific">Polyporus arcularius HHB13444</name>
    <dbReference type="NCBI Taxonomy" id="1314778"/>
    <lineage>
        <taxon>Eukaryota</taxon>
        <taxon>Fungi</taxon>
        <taxon>Dikarya</taxon>
        <taxon>Basidiomycota</taxon>
        <taxon>Agaricomycotina</taxon>
        <taxon>Agaricomycetes</taxon>
        <taxon>Polyporales</taxon>
        <taxon>Polyporaceae</taxon>
        <taxon>Polyporus</taxon>
    </lineage>
</organism>